<evidence type="ECO:0000256" key="1">
    <source>
        <dbReference type="ARBA" id="ARBA00004202"/>
    </source>
</evidence>
<dbReference type="CDD" id="cd03225">
    <property type="entry name" value="ABC_cobalt_CbiO_domain1"/>
    <property type="match status" value="1"/>
</dbReference>
<dbReference type="FunFam" id="3.40.50.300:FF:000224">
    <property type="entry name" value="Energy-coupling factor transporter ATP-binding protein EcfA"/>
    <property type="match status" value="1"/>
</dbReference>
<evidence type="ECO:0000256" key="8">
    <source>
        <dbReference type="ARBA" id="ARBA00023136"/>
    </source>
</evidence>
<comment type="subcellular location">
    <subcellularLocation>
        <location evidence="1 10">Cell membrane</location>
        <topology evidence="1 10">Peripheral membrane protein</topology>
    </subcellularLocation>
</comment>
<keyword evidence="5 10" id="KW-0547">Nucleotide-binding</keyword>
<dbReference type="SMART" id="SM00382">
    <property type="entry name" value="AAA"/>
    <property type="match status" value="1"/>
</dbReference>
<evidence type="ECO:0000256" key="9">
    <source>
        <dbReference type="ARBA" id="ARBA00025157"/>
    </source>
</evidence>
<dbReference type="InterPro" id="IPR015856">
    <property type="entry name" value="ABC_transpr_CbiO/EcfA_su"/>
</dbReference>
<dbReference type="Gene3D" id="3.40.50.300">
    <property type="entry name" value="P-loop containing nucleotide triphosphate hydrolases"/>
    <property type="match status" value="1"/>
</dbReference>
<protein>
    <recommendedName>
        <fullName evidence="10">ABC transporter ATP-binding protein</fullName>
    </recommendedName>
</protein>
<dbReference type="InterPro" id="IPR050095">
    <property type="entry name" value="ECF_ABC_transporter_ATP-bd"/>
</dbReference>
<evidence type="ECO:0000313" key="12">
    <source>
        <dbReference type="EMBL" id="MBC6678383.1"/>
    </source>
</evidence>
<keyword evidence="3 10" id="KW-0813">Transport</keyword>
<dbReference type="GO" id="GO:0043190">
    <property type="term" value="C:ATP-binding cassette (ABC) transporter complex"/>
    <property type="evidence" value="ECO:0007669"/>
    <property type="project" value="TreeGrafter"/>
</dbReference>
<keyword evidence="13" id="KW-1185">Reference proteome</keyword>
<reference evidence="12" key="1">
    <citation type="submission" date="2020-08" db="EMBL/GenBank/DDBJ databases">
        <title>Genome public.</title>
        <authorList>
            <person name="Liu C."/>
            <person name="Sun Q."/>
        </authorList>
    </citation>
    <scope>NUCLEOTIDE SEQUENCE</scope>
    <source>
        <strain evidence="12">BX12</strain>
    </source>
</reference>
<dbReference type="InterPro" id="IPR005876">
    <property type="entry name" value="Co_trans_ATP-bd"/>
</dbReference>
<keyword evidence="4 10" id="KW-1003">Cell membrane</keyword>
<dbReference type="GO" id="GO:0042626">
    <property type="term" value="F:ATPase-coupled transmembrane transporter activity"/>
    <property type="evidence" value="ECO:0007669"/>
    <property type="project" value="TreeGrafter"/>
</dbReference>
<evidence type="ECO:0000256" key="10">
    <source>
        <dbReference type="RuleBase" id="RU364103"/>
    </source>
</evidence>
<dbReference type="Proteomes" id="UP000602647">
    <property type="component" value="Unassembled WGS sequence"/>
</dbReference>
<dbReference type="GO" id="GO:0016887">
    <property type="term" value="F:ATP hydrolysis activity"/>
    <property type="evidence" value="ECO:0007669"/>
    <property type="project" value="InterPro"/>
</dbReference>
<evidence type="ECO:0000256" key="3">
    <source>
        <dbReference type="ARBA" id="ARBA00022448"/>
    </source>
</evidence>
<dbReference type="InterPro" id="IPR003439">
    <property type="entry name" value="ABC_transporter-like_ATP-bd"/>
</dbReference>
<keyword evidence="6 10" id="KW-0067">ATP-binding</keyword>
<dbReference type="PROSITE" id="PS50893">
    <property type="entry name" value="ABC_TRANSPORTER_2"/>
    <property type="match status" value="1"/>
</dbReference>
<evidence type="ECO:0000256" key="7">
    <source>
        <dbReference type="ARBA" id="ARBA00022967"/>
    </source>
</evidence>
<evidence type="ECO:0000313" key="13">
    <source>
        <dbReference type="Proteomes" id="UP000602647"/>
    </source>
</evidence>
<evidence type="ECO:0000256" key="4">
    <source>
        <dbReference type="ARBA" id="ARBA00022475"/>
    </source>
</evidence>
<sequence>MESIVIAEDLHYTYEDGTEALRGIDLKIKFGEKVAVMGANGSGKSTFFLHLNGLLKPQKGRVLIDEEAIDYSRKGLLNVRKKVGFVFQNPDDQLFSASVKQEISFGVLNLGMSEKEAERRVEDIMRELNITPFADKPTHFLSGGQKKRVAIADIVVMAPSLMILDEPAAALDPRHSRMINEIIDKLSDKGITVLLSTHDAERALIWADRVIVFHEGKIAGEGPPDAIFMDDALLEKTNLEKPAVLRIFDTLEKEGVLRPGLKRPRSMEELEHYIRERKG</sequence>
<evidence type="ECO:0000256" key="5">
    <source>
        <dbReference type="ARBA" id="ARBA00022741"/>
    </source>
</evidence>
<comment type="function">
    <text evidence="9">Probably part of an ABC transporter complex. Responsible for energy coupling to the transport system.</text>
</comment>
<name>A0A923NLR3_9FIRM</name>
<keyword evidence="8 10" id="KW-0472">Membrane</keyword>
<dbReference type="GO" id="GO:0005524">
    <property type="term" value="F:ATP binding"/>
    <property type="evidence" value="ECO:0007669"/>
    <property type="project" value="UniProtKB-UniRule"/>
</dbReference>
<accession>A0A923NLR3</accession>
<dbReference type="InterPro" id="IPR003593">
    <property type="entry name" value="AAA+_ATPase"/>
</dbReference>
<dbReference type="NCBIfam" id="TIGR01166">
    <property type="entry name" value="cbiO"/>
    <property type="match status" value="1"/>
</dbReference>
<evidence type="ECO:0000256" key="6">
    <source>
        <dbReference type="ARBA" id="ARBA00022840"/>
    </source>
</evidence>
<dbReference type="RefSeq" id="WP_187301579.1">
    <property type="nucleotide sequence ID" value="NZ_CBCTON010000009.1"/>
</dbReference>
<dbReference type="InterPro" id="IPR027417">
    <property type="entry name" value="P-loop_NTPase"/>
</dbReference>
<dbReference type="PANTHER" id="PTHR43553:SF24">
    <property type="entry name" value="ENERGY-COUPLING FACTOR TRANSPORTER ATP-BINDING PROTEIN ECFA1"/>
    <property type="match status" value="1"/>
</dbReference>
<dbReference type="Pfam" id="PF00005">
    <property type="entry name" value="ABC_tran"/>
    <property type="match status" value="1"/>
</dbReference>
<dbReference type="GO" id="GO:0006824">
    <property type="term" value="P:cobalt ion transport"/>
    <property type="evidence" value="ECO:0007669"/>
    <property type="project" value="InterPro"/>
</dbReference>
<evidence type="ECO:0000256" key="2">
    <source>
        <dbReference type="ARBA" id="ARBA00005417"/>
    </source>
</evidence>
<dbReference type="EMBL" id="JACRYT010000001">
    <property type="protein sequence ID" value="MBC6678383.1"/>
    <property type="molecule type" value="Genomic_DNA"/>
</dbReference>
<dbReference type="PANTHER" id="PTHR43553">
    <property type="entry name" value="HEAVY METAL TRANSPORTER"/>
    <property type="match status" value="1"/>
</dbReference>
<comment type="caution">
    <text evidence="12">The sequence shown here is derived from an EMBL/GenBank/DDBJ whole genome shotgun (WGS) entry which is preliminary data.</text>
</comment>
<comment type="similarity">
    <text evidence="2 10">Belongs to the ABC transporter superfamily.</text>
</comment>
<dbReference type="SUPFAM" id="SSF52540">
    <property type="entry name" value="P-loop containing nucleoside triphosphate hydrolases"/>
    <property type="match status" value="1"/>
</dbReference>
<dbReference type="AlphaFoldDB" id="A0A923NLR3"/>
<feature type="domain" description="ABC transporter" evidence="11">
    <location>
        <begin position="5"/>
        <end position="240"/>
    </location>
</feature>
<comment type="function">
    <text evidence="10">Part of an ABC transporter complex. Responsible for energy coupling to the transport system.</text>
</comment>
<proteinExistence type="inferred from homology"/>
<dbReference type="PROSITE" id="PS00211">
    <property type="entry name" value="ABC_TRANSPORTER_1"/>
    <property type="match status" value="1"/>
</dbReference>
<gene>
    <name evidence="12" type="ORF">H9L42_00865</name>
</gene>
<dbReference type="InterPro" id="IPR017871">
    <property type="entry name" value="ABC_transporter-like_CS"/>
</dbReference>
<evidence type="ECO:0000259" key="11">
    <source>
        <dbReference type="PROSITE" id="PS50893"/>
    </source>
</evidence>
<keyword evidence="7" id="KW-1278">Translocase</keyword>
<organism evidence="12 13">
    <name type="scientific">Zhenpiania hominis</name>
    <dbReference type="NCBI Taxonomy" id="2763644"/>
    <lineage>
        <taxon>Bacteria</taxon>
        <taxon>Bacillati</taxon>
        <taxon>Bacillota</taxon>
        <taxon>Clostridia</taxon>
        <taxon>Peptostreptococcales</taxon>
        <taxon>Anaerovoracaceae</taxon>
        <taxon>Zhenpiania</taxon>
    </lineage>
</organism>